<feature type="compositionally biased region" description="Polar residues" evidence="1">
    <location>
        <begin position="240"/>
        <end position="253"/>
    </location>
</feature>
<dbReference type="KEGG" id="glo:Glov_0518"/>
<dbReference type="RefSeq" id="WP_012468602.1">
    <property type="nucleotide sequence ID" value="NC_010814.1"/>
</dbReference>
<dbReference type="OrthoDB" id="5406091at2"/>
<reference evidence="2 3" key="1">
    <citation type="submission" date="2008-05" db="EMBL/GenBank/DDBJ databases">
        <title>Complete sequence of chromosome of Geobacter lovleyi SZ.</title>
        <authorList>
            <consortium name="US DOE Joint Genome Institute"/>
            <person name="Lucas S."/>
            <person name="Copeland A."/>
            <person name="Lapidus A."/>
            <person name="Glavina del Rio T."/>
            <person name="Dalin E."/>
            <person name="Tice H."/>
            <person name="Bruce D."/>
            <person name="Goodwin L."/>
            <person name="Pitluck S."/>
            <person name="Chertkov O."/>
            <person name="Meincke L."/>
            <person name="Brettin T."/>
            <person name="Detter J.C."/>
            <person name="Han C."/>
            <person name="Tapia R."/>
            <person name="Kuske C.R."/>
            <person name="Schmutz J."/>
            <person name="Larimer F."/>
            <person name="Land M."/>
            <person name="Hauser L."/>
            <person name="Kyrpides N."/>
            <person name="Mikhailova N."/>
            <person name="Sung Y."/>
            <person name="Fletcher K.E."/>
            <person name="Ritalahti K.M."/>
            <person name="Loeffler F.E."/>
            <person name="Richardson P."/>
        </authorList>
    </citation>
    <scope>NUCLEOTIDE SEQUENCE [LARGE SCALE GENOMIC DNA]</scope>
    <source>
        <strain evidence="3">ATCC BAA-1151 / DSM 17278 / SZ</strain>
    </source>
</reference>
<protein>
    <recommendedName>
        <fullName evidence="4">SrpA-related protein</fullName>
    </recommendedName>
</protein>
<evidence type="ECO:0008006" key="4">
    <source>
        <dbReference type="Google" id="ProtNLM"/>
    </source>
</evidence>
<proteinExistence type="predicted"/>
<feature type="compositionally biased region" description="Polar residues" evidence="1">
    <location>
        <begin position="11"/>
        <end position="40"/>
    </location>
</feature>
<feature type="compositionally biased region" description="Polar residues" evidence="1">
    <location>
        <begin position="53"/>
        <end position="76"/>
    </location>
</feature>
<dbReference type="Proteomes" id="UP000002420">
    <property type="component" value="Chromosome"/>
</dbReference>
<feature type="region of interest" description="Disordered" evidence="1">
    <location>
        <begin position="1"/>
        <end position="145"/>
    </location>
</feature>
<organism evidence="2 3">
    <name type="scientific">Trichlorobacter lovleyi (strain ATCC BAA-1151 / DSM 17278 / SZ)</name>
    <name type="common">Geobacter lovleyi</name>
    <dbReference type="NCBI Taxonomy" id="398767"/>
    <lineage>
        <taxon>Bacteria</taxon>
        <taxon>Pseudomonadati</taxon>
        <taxon>Thermodesulfobacteriota</taxon>
        <taxon>Desulfuromonadia</taxon>
        <taxon>Geobacterales</taxon>
        <taxon>Geobacteraceae</taxon>
        <taxon>Trichlorobacter</taxon>
    </lineage>
</organism>
<evidence type="ECO:0000313" key="2">
    <source>
        <dbReference type="EMBL" id="ACD94246.1"/>
    </source>
</evidence>
<name>B3E334_TRIL1</name>
<dbReference type="STRING" id="398767.Glov_0518"/>
<feature type="compositionally biased region" description="Basic and acidic residues" evidence="1">
    <location>
        <begin position="80"/>
        <end position="93"/>
    </location>
</feature>
<evidence type="ECO:0000256" key="1">
    <source>
        <dbReference type="SAM" id="MobiDB-lite"/>
    </source>
</evidence>
<feature type="compositionally biased region" description="Low complexity" evidence="1">
    <location>
        <begin position="186"/>
        <end position="199"/>
    </location>
</feature>
<dbReference type="EMBL" id="CP001089">
    <property type="protein sequence ID" value="ACD94246.1"/>
    <property type="molecule type" value="Genomic_DNA"/>
</dbReference>
<feature type="region of interest" description="Disordered" evidence="1">
    <location>
        <begin position="173"/>
        <end position="296"/>
    </location>
</feature>
<accession>B3E334</accession>
<feature type="compositionally biased region" description="Low complexity" evidence="1">
    <location>
        <begin position="214"/>
        <end position="230"/>
    </location>
</feature>
<feature type="compositionally biased region" description="Polar residues" evidence="1">
    <location>
        <begin position="267"/>
        <end position="287"/>
    </location>
</feature>
<dbReference type="Pfam" id="PF12118">
    <property type="entry name" value="SprA-related"/>
    <property type="match status" value="1"/>
</dbReference>
<feature type="compositionally biased region" description="Polar residues" evidence="1">
    <location>
        <begin position="125"/>
        <end position="135"/>
    </location>
</feature>
<sequence>MDPLGIINSGAGYTSSVPATGARSTESGQSETAAGRSGTSVRAEDIRLPEDQVTLSGRSSETEASQPRATEQNGTKKQPKPGEKTTADGKSIDDPQVQQQISRLKQTEEKVKAHEAAHKAVGGNLASSASYSYTQGPDGRSYITGGEVQIDMSSGRTPEETISRMQQVIRAALAPADPSGQDRAVAAQASSQMAEAQQQKLQSESPTAKPDPTQPVEPAQEAAAEAADPTAAKDDKTAPNAPNGTDTRIQQAYGNPAVQGSDRTTDKNSNPTQPAATRSGSSSSQTRADLLISAFA</sequence>
<gene>
    <name evidence="2" type="ordered locus">Glov_0518</name>
</gene>
<dbReference type="AlphaFoldDB" id="B3E334"/>
<evidence type="ECO:0000313" key="3">
    <source>
        <dbReference type="Proteomes" id="UP000002420"/>
    </source>
</evidence>
<keyword evidence="3" id="KW-1185">Reference proteome</keyword>
<dbReference type="eggNOG" id="COG3064">
    <property type="taxonomic scope" value="Bacteria"/>
</dbReference>
<feature type="compositionally biased region" description="Basic and acidic residues" evidence="1">
    <location>
        <begin position="105"/>
        <end position="118"/>
    </location>
</feature>
<dbReference type="HOGENOM" id="CLU_939288_0_0_7"/>
<dbReference type="InterPro" id="IPR021973">
    <property type="entry name" value="SprA-related"/>
</dbReference>